<feature type="transmembrane region" description="Helical" evidence="1">
    <location>
        <begin position="145"/>
        <end position="163"/>
    </location>
</feature>
<dbReference type="Pfam" id="PF09546">
    <property type="entry name" value="Spore_III_AE"/>
    <property type="match status" value="1"/>
</dbReference>
<protein>
    <submittedName>
        <fullName evidence="2">Stage III sporulation protein AE</fullName>
    </submittedName>
</protein>
<dbReference type="InterPro" id="IPR014194">
    <property type="entry name" value="Spore_III_AE"/>
</dbReference>
<feature type="transmembrane region" description="Helical" evidence="1">
    <location>
        <begin position="12"/>
        <end position="33"/>
    </location>
</feature>
<accession>A0A3P5XCH3</accession>
<dbReference type="OrthoDB" id="2373222at2"/>
<organism evidence="2 3">
    <name type="scientific">Filibacter tadaridae</name>
    <dbReference type="NCBI Taxonomy" id="2483811"/>
    <lineage>
        <taxon>Bacteria</taxon>
        <taxon>Bacillati</taxon>
        <taxon>Bacillota</taxon>
        <taxon>Bacilli</taxon>
        <taxon>Bacillales</taxon>
        <taxon>Caryophanaceae</taxon>
        <taxon>Filibacter</taxon>
    </lineage>
</organism>
<dbReference type="AlphaFoldDB" id="A0A3P5XCH3"/>
<gene>
    <name evidence="2" type="primary">spoIIIAE</name>
    <name evidence="2" type="ORF">FILTAD_02633</name>
</gene>
<evidence type="ECO:0000256" key="1">
    <source>
        <dbReference type="SAM" id="Phobius"/>
    </source>
</evidence>
<sequence length="299" mass="32541">MIAFIEATLGAVFSSFVIIIISAFMALMIDFLFPSFAKWTRMILFFIIVTVALQPAFEHLTLIKDIAHSISMMFIGIYPILAASMVASGGAFSMLNFQPAMLLFANGAVILTERFLIPLLTAAIIFDLVSRFLPELSFTKMADLIRTTLLGTVSAVVAAYSIFITTGGTMSWAMTGFASAPIKELISQNVPLIGSFMTESMGTIGRYSSGASVVAGGWLISSIWTIALVPSMKTLLTAFFYRWTAALIEPYAHEDITGILDDIGKTLFVLCAVSFLIAFAFIYSALFSIILIKLITTMK</sequence>
<feature type="transmembrane region" description="Helical" evidence="1">
    <location>
        <begin position="69"/>
        <end position="95"/>
    </location>
</feature>
<dbReference type="EMBL" id="UXAV01000044">
    <property type="protein sequence ID" value="VDC32404.1"/>
    <property type="molecule type" value="Genomic_DNA"/>
</dbReference>
<feature type="transmembrane region" description="Helical" evidence="1">
    <location>
        <begin position="207"/>
        <end position="229"/>
    </location>
</feature>
<name>A0A3P5XCH3_9BACL</name>
<keyword evidence="1" id="KW-0472">Membrane</keyword>
<evidence type="ECO:0000313" key="3">
    <source>
        <dbReference type="Proteomes" id="UP000270468"/>
    </source>
</evidence>
<dbReference type="Proteomes" id="UP000270468">
    <property type="component" value="Unassembled WGS sequence"/>
</dbReference>
<feature type="transmembrane region" description="Helical" evidence="1">
    <location>
        <begin position="267"/>
        <end position="292"/>
    </location>
</feature>
<keyword evidence="1" id="KW-1133">Transmembrane helix</keyword>
<proteinExistence type="predicted"/>
<evidence type="ECO:0000313" key="2">
    <source>
        <dbReference type="EMBL" id="VDC32404.1"/>
    </source>
</evidence>
<feature type="transmembrane region" description="Helical" evidence="1">
    <location>
        <begin position="39"/>
        <end position="57"/>
    </location>
</feature>
<keyword evidence="3" id="KW-1185">Reference proteome</keyword>
<reference evidence="2 3" key="1">
    <citation type="submission" date="2018-11" db="EMBL/GenBank/DDBJ databases">
        <authorList>
            <person name="Criscuolo A."/>
        </authorList>
    </citation>
    <scope>NUCLEOTIDE SEQUENCE [LARGE SCALE GENOMIC DNA]</scope>
    <source>
        <strain evidence="2">ATB-66</strain>
    </source>
</reference>
<dbReference type="RefSeq" id="WP_124071443.1">
    <property type="nucleotide sequence ID" value="NZ_CBCRXF010000002.1"/>
</dbReference>
<keyword evidence="1" id="KW-0812">Transmembrane</keyword>